<dbReference type="PRINTS" id="PR00080">
    <property type="entry name" value="SDRFAMILY"/>
</dbReference>
<evidence type="ECO:0000259" key="4">
    <source>
        <dbReference type="SMART" id="SM00822"/>
    </source>
</evidence>
<evidence type="ECO:0000313" key="5">
    <source>
        <dbReference type="EMBL" id="EON95827.1"/>
    </source>
</evidence>
<evidence type="ECO:0000256" key="1">
    <source>
        <dbReference type="ARBA" id="ARBA00006484"/>
    </source>
</evidence>
<dbReference type="HOGENOM" id="CLU_010194_8_0_1"/>
<accession>R8B969</accession>
<dbReference type="RefSeq" id="XP_007919407.1">
    <property type="nucleotide sequence ID" value="XM_007921216.1"/>
</dbReference>
<evidence type="ECO:0000313" key="6">
    <source>
        <dbReference type="Proteomes" id="UP000014074"/>
    </source>
</evidence>
<dbReference type="Proteomes" id="UP000014074">
    <property type="component" value="Unassembled WGS sequence"/>
</dbReference>
<evidence type="ECO:0000256" key="3">
    <source>
        <dbReference type="RuleBase" id="RU000363"/>
    </source>
</evidence>
<dbReference type="Pfam" id="PF00106">
    <property type="entry name" value="adh_short"/>
    <property type="match status" value="1"/>
</dbReference>
<comment type="similarity">
    <text evidence="1 3">Belongs to the short-chain dehydrogenases/reductases (SDR) family.</text>
</comment>
<sequence>MEPLPIKSTKHDVYDFISPTTGTKDAALGKAVLITGAGSGIGEHTAIYFARAGAASVVLVGRDAKALEESKVMILTEYPNCHVLCVPTDITDAESVANLFQKTGKMDILVNNAGSTGTIGPLATTNFRNWWMAFETNIQGTYLVTCEFLRLLDGGPGIVLNVSSRSSYVTAPGMSAYQVSKSALNRFTEFIDKDYASQGVVAIAYHPGGVAGTRVADSAPEWLRKTFKDTPALPAATALYLCLPRAKYLSGRFINAQWDMEELETHRERIISEDLLKMRVLGVDDHL</sequence>
<proteinExistence type="inferred from homology"/>
<reference evidence="6" key="1">
    <citation type="journal article" date="2013" name="Genome Announc.">
        <title>Draft genome sequence of the ascomycete Phaeoacremonium aleophilum strain UCR-PA7, a causal agent of the esca disease complex in grapevines.</title>
        <authorList>
            <person name="Blanco-Ulate B."/>
            <person name="Rolshausen P."/>
            <person name="Cantu D."/>
        </authorList>
    </citation>
    <scope>NUCLEOTIDE SEQUENCE [LARGE SCALE GENOMIC DNA]</scope>
    <source>
        <strain evidence="6">UCR-PA7</strain>
    </source>
</reference>
<dbReference type="GeneID" id="19329583"/>
<dbReference type="SMART" id="SM00822">
    <property type="entry name" value="PKS_KR"/>
    <property type="match status" value="1"/>
</dbReference>
<dbReference type="eggNOG" id="KOG0725">
    <property type="taxonomic scope" value="Eukaryota"/>
</dbReference>
<dbReference type="InterPro" id="IPR036291">
    <property type="entry name" value="NAD(P)-bd_dom_sf"/>
</dbReference>
<dbReference type="GO" id="GO:0016491">
    <property type="term" value="F:oxidoreductase activity"/>
    <property type="evidence" value="ECO:0007669"/>
    <property type="project" value="UniProtKB-KW"/>
</dbReference>
<evidence type="ECO:0000256" key="2">
    <source>
        <dbReference type="ARBA" id="ARBA00023002"/>
    </source>
</evidence>
<dbReference type="OrthoDB" id="1933717at2759"/>
<keyword evidence="2" id="KW-0560">Oxidoreductase</keyword>
<dbReference type="PRINTS" id="PR00081">
    <property type="entry name" value="GDHRDH"/>
</dbReference>
<organism evidence="5 6">
    <name type="scientific">Phaeoacremonium minimum (strain UCR-PA7)</name>
    <name type="common">Esca disease fungus</name>
    <name type="synonym">Togninia minima</name>
    <dbReference type="NCBI Taxonomy" id="1286976"/>
    <lineage>
        <taxon>Eukaryota</taxon>
        <taxon>Fungi</taxon>
        <taxon>Dikarya</taxon>
        <taxon>Ascomycota</taxon>
        <taxon>Pezizomycotina</taxon>
        <taxon>Sordariomycetes</taxon>
        <taxon>Sordariomycetidae</taxon>
        <taxon>Togniniales</taxon>
        <taxon>Togniniaceae</taxon>
        <taxon>Phaeoacremonium</taxon>
    </lineage>
</organism>
<dbReference type="Gene3D" id="3.40.50.720">
    <property type="entry name" value="NAD(P)-binding Rossmann-like Domain"/>
    <property type="match status" value="1"/>
</dbReference>
<gene>
    <name evidence="5" type="ORF">UCRPA7_8705</name>
</gene>
<dbReference type="PANTHER" id="PTHR42901">
    <property type="entry name" value="ALCOHOL DEHYDROGENASE"/>
    <property type="match status" value="1"/>
</dbReference>
<keyword evidence="6" id="KW-1185">Reference proteome</keyword>
<dbReference type="InterPro" id="IPR057326">
    <property type="entry name" value="KR_dom"/>
</dbReference>
<dbReference type="InterPro" id="IPR002347">
    <property type="entry name" value="SDR_fam"/>
</dbReference>
<dbReference type="SUPFAM" id="SSF51735">
    <property type="entry name" value="NAD(P)-binding Rossmann-fold domains"/>
    <property type="match status" value="1"/>
</dbReference>
<protein>
    <submittedName>
        <fullName evidence="5">Putative short chain dehydrogenase reductase protein</fullName>
    </submittedName>
</protein>
<dbReference type="CDD" id="cd05233">
    <property type="entry name" value="SDR_c"/>
    <property type="match status" value="1"/>
</dbReference>
<name>R8B969_PHAM7</name>
<dbReference type="EMBL" id="KB933372">
    <property type="protein sequence ID" value="EON95827.1"/>
    <property type="molecule type" value="Genomic_DNA"/>
</dbReference>
<dbReference type="KEGG" id="tmn:UCRPA7_8705"/>
<feature type="domain" description="Ketoreductase" evidence="4">
    <location>
        <begin position="30"/>
        <end position="213"/>
    </location>
</feature>
<dbReference type="PANTHER" id="PTHR42901:SF1">
    <property type="entry name" value="ALCOHOL DEHYDROGENASE"/>
    <property type="match status" value="1"/>
</dbReference>
<dbReference type="AlphaFoldDB" id="R8B969"/>